<sequence length="66" mass="7424">MSMTNRSGSTPFGRLRAHFEASRAACPACGYEDPEVEWRVTTTGCRVAYRHRCPSCDAVEEHEFSL</sequence>
<dbReference type="KEGG" id="hra:EI982_10520"/>
<dbReference type="AlphaFoldDB" id="A0A6B9F418"/>
<name>A0A6B9F418_9EURY</name>
<protein>
    <recommendedName>
        <fullName evidence="3">Small CPxCG-related zinc finger protein</fullName>
    </recommendedName>
</protein>
<dbReference type="InterPro" id="IPR049696">
    <property type="entry name" value="HVO_0649-like"/>
</dbReference>
<evidence type="ECO:0000313" key="2">
    <source>
        <dbReference type="Proteomes" id="UP000428325"/>
    </source>
</evidence>
<keyword evidence="2" id="KW-1185">Reference proteome</keyword>
<organism evidence="1 2">
    <name type="scientific">Haloplanus rallus</name>
    <dbReference type="NCBI Taxonomy" id="1816183"/>
    <lineage>
        <taxon>Archaea</taxon>
        <taxon>Methanobacteriati</taxon>
        <taxon>Methanobacteriota</taxon>
        <taxon>Stenosarchaea group</taxon>
        <taxon>Halobacteria</taxon>
        <taxon>Halobacteriales</taxon>
        <taxon>Haloferacaceae</taxon>
        <taxon>Haloplanus</taxon>
    </lineage>
</organism>
<reference evidence="1 2" key="1">
    <citation type="submission" date="2018-12" db="EMBL/GenBank/DDBJ databases">
        <title>Complete genome sequence of Haloplanus rallus MBLA0036.</title>
        <authorList>
            <person name="Nam Y.-d."/>
            <person name="Kang J."/>
            <person name="Chung W.-H."/>
            <person name="Park Y.S."/>
        </authorList>
    </citation>
    <scope>NUCLEOTIDE SEQUENCE [LARGE SCALE GENOMIC DNA]</scope>
    <source>
        <strain evidence="1 2">MBLA0036</strain>
    </source>
</reference>
<gene>
    <name evidence="1" type="ORF">EI982_10520</name>
</gene>
<proteinExistence type="predicted"/>
<dbReference type="GeneID" id="99246457"/>
<dbReference type="NCBIfam" id="NF041911">
    <property type="entry name" value="HVO_0649"/>
    <property type="match status" value="1"/>
</dbReference>
<dbReference type="RefSeq" id="WP_157689654.1">
    <property type="nucleotide sequence ID" value="NZ_CP034345.1"/>
</dbReference>
<accession>A0A6B9F418</accession>
<dbReference type="EMBL" id="CP034345">
    <property type="protein sequence ID" value="QGX95196.1"/>
    <property type="molecule type" value="Genomic_DNA"/>
</dbReference>
<evidence type="ECO:0008006" key="3">
    <source>
        <dbReference type="Google" id="ProtNLM"/>
    </source>
</evidence>
<evidence type="ECO:0000313" key="1">
    <source>
        <dbReference type="EMBL" id="QGX95196.1"/>
    </source>
</evidence>
<dbReference type="Proteomes" id="UP000428325">
    <property type="component" value="Chromosome"/>
</dbReference>